<protein>
    <submittedName>
        <fullName evidence="2">Uncharacterized protein</fullName>
    </submittedName>
</protein>
<gene>
    <name evidence="2" type="ORF">S03H2_04888</name>
</gene>
<name>X1DPQ4_9ZZZZ</name>
<feature type="transmembrane region" description="Helical" evidence="1">
    <location>
        <begin position="88"/>
        <end position="111"/>
    </location>
</feature>
<keyword evidence="1" id="KW-0812">Transmembrane</keyword>
<comment type="caution">
    <text evidence="2">The sequence shown here is derived from an EMBL/GenBank/DDBJ whole genome shotgun (WGS) entry which is preliminary data.</text>
</comment>
<keyword evidence="1" id="KW-1133">Transmembrane helix</keyword>
<proteinExistence type="predicted"/>
<evidence type="ECO:0000313" key="2">
    <source>
        <dbReference type="EMBL" id="GAH22931.1"/>
    </source>
</evidence>
<keyword evidence="1" id="KW-0472">Membrane</keyword>
<feature type="transmembrane region" description="Helical" evidence="1">
    <location>
        <begin position="44"/>
        <end position="67"/>
    </location>
</feature>
<evidence type="ECO:0000256" key="1">
    <source>
        <dbReference type="SAM" id="Phobius"/>
    </source>
</evidence>
<dbReference type="AlphaFoldDB" id="X1DPQ4"/>
<feature type="non-terminal residue" evidence="2">
    <location>
        <position position="143"/>
    </location>
</feature>
<accession>X1DPQ4</accession>
<dbReference type="EMBL" id="BARU01001987">
    <property type="protein sequence ID" value="GAH22931.1"/>
    <property type="molecule type" value="Genomic_DNA"/>
</dbReference>
<organism evidence="2">
    <name type="scientific">marine sediment metagenome</name>
    <dbReference type="NCBI Taxonomy" id="412755"/>
    <lineage>
        <taxon>unclassified sequences</taxon>
        <taxon>metagenomes</taxon>
        <taxon>ecological metagenomes</taxon>
    </lineage>
</organism>
<sequence>MIISLFLITINQLINNLEEWLKLIDNSFIAFNFFVELLFRYFKYIFFGILLIIGILTLLSLRGTYFLERIRYSKEEKLEDNPMTKPRLILGTSYIVMSFGILFDWFTYFLIVVLDPLPDRLIFNFIQLPDTINLFDLNRISDI</sequence>
<reference evidence="2" key="1">
    <citation type="journal article" date="2014" name="Front. Microbiol.">
        <title>High frequency of phylogenetically diverse reductive dehalogenase-homologous genes in deep subseafloor sedimentary metagenomes.</title>
        <authorList>
            <person name="Kawai M."/>
            <person name="Futagami T."/>
            <person name="Toyoda A."/>
            <person name="Takaki Y."/>
            <person name="Nishi S."/>
            <person name="Hori S."/>
            <person name="Arai W."/>
            <person name="Tsubouchi T."/>
            <person name="Morono Y."/>
            <person name="Uchiyama I."/>
            <person name="Ito T."/>
            <person name="Fujiyama A."/>
            <person name="Inagaki F."/>
            <person name="Takami H."/>
        </authorList>
    </citation>
    <scope>NUCLEOTIDE SEQUENCE</scope>
    <source>
        <strain evidence="2">Expedition CK06-06</strain>
    </source>
</reference>